<keyword evidence="5 11" id="KW-0732">Signal</keyword>
<evidence type="ECO:0000256" key="3">
    <source>
        <dbReference type="ARBA" id="ARBA00022448"/>
    </source>
</evidence>
<organism evidence="12 13">
    <name type="scientific">Yinghuangia soli</name>
    <dbReference type="NCBI Taxonomy" id="2908204"/>
    <lineage>
        <taxon>Bacteria</taxon>
        <taxon>Bacillati</taxon>
        <taxon>Actinomycetota</taxon>
        <taxon>Actinomycetes</taxon>
        <taxon>Kitasatosporales</taxon>
        <taxon>Streptomycetaceae</taxon>
        <taxon>Yinghuangia</taxon>
    </lineage>
</organism>
<dbReference type="PROSITE" id="PS51257">
    <property type="entry name" value="PROKAR_LIPOPROTEIN"/>
    <property type="match status" value="1"/>
</dbReference>
<dbReference type="EMBL" id="JAKFHA010000017">
    <property type="protein sequence ID" value="MCF2530590.1"/>
    <property type="molecule type" value="Genomic_DNA"/>
</dbReference>
<comment type="caution">
    <text evidence="12">The sequence shown here is derived from an EMBL/GenBank/DDBJ whole genome shotgun (WGS) entry which is preliminary data.</text>
</comment>
<dbReference type="GO" id="GO:0006829">
    <property type="term" value="P:zinc ion transport"/>
    <property type="evidence" value="ECO:0007669"/>
    <property type="project" value="InterPro"/>
</dbReference>
<dbReference type="RefSeq" id="WP_235055252.1">
    <property type="nucleotide sequence ID" value="NZ_JAKFHA010000017.1"/>
</dbReference>
<reference evidence="12" key="1">
    <citation type="submission" date="2022-01" db="EMBL/GenBank/DDBJ databases">
        <title>Genome-Based Taxonomic Classification of the Phylum Actinobacteria.</title>
        <authorList>
            <person name="Gao Y."/>
        </authorList>
    </citation>
    <scope>NUCLEOTIDE SEQUENCE</scope>
    <source>
        <strain evidence="12">KLBMP 8922</strain>
    </source>
</reference>
<accession>A0AA41Q2Z5</accession>
<dbReference type="PANTHER" id="PTHR42953">
    <property type="entry name" value="HIGH-AFFINITY ZINC UPTAKE SYSTEM PROTEIN ZNUA-RELATED"/>
    <property type="match status" value="1"/>
</dbReference>
<feature type="compositionally biased region" description="Basic and acidic residues" evidence="10">
    <location>
        <begin position="123"/>
        <end position="162"/>
    </location>
</feature>
<evidence type="ECO:0000256" key="6">
    <source>
        <dbReference type="ARBA" id="ARBA00022764"/>
    </source>
</evidence>
<evidence type="ECO:0000256" key="11">
    <source>
        <dbReference type="SAM" id="SignalP"/>
    </source>
</evidence>
<proteinExistence type="inferred from homology"/>
<sequence>MNIRRAVPVSLLAATTASVLLLTGCGSGDKADAASGSGSVDVVAAFYPLKFVAQQVGGPDVKVSSLTKAGAEPHDLELNPKQVAAVSDADVMVYLKGLQPAVDKAVEQNKPKNVVDAAALSPLEEHGTEVDGADEHGHAEGEGEKHTEDDGHDHSVADGADPHIWLDPERLAAVAAGVGETLAKADPAHADGYRTRAAEFKTKLDALDQEYKTGLATCQRKDFVTSHAAFGYIAERYGLNEIAINGVNPKSEPSPARIADLQKLVKEKGVTTVFFETLASPKTAETLARDTGVSTAVLDPIEGIKDESKNDYFSVMRANLDALRKALGCS</sequence>
<dbReference type="GO" id="GO:0042597">
    <property type="term" value="C:periplasmic space"/>
    <property type="evidence" value="ECO:0007669"/>
    <property type="project" value="UniProtKB-SubCell"/>
</dbReference>
<evidence type="ECO:0000256" key="9">
    <source>
        <dbReference type="ARBA" id="ARBA00023157"/>
    </source>
</evidence>
<dbReference type="Pfam" id="PF01297">
    <property type="entry name" value="ZnuA"/>
    <property type="match status" value="1"/>
</dbReference>
<feature type="chain" id="PRO_5041412469" evidence="11">
    <location>
        <begin position="22"/>
        <end position="330"/>
    </location>
</feature>
<dbReference type="Proteomes" id="UP001165378">
    <property type="component" value="Unassembled WGS sequence"/>
</dbReference>
<dbReference type="SUPFAM" id="SSF53807">
    <property type="entry name" value="Helical backbone' metal receptor"/>
    <property type="match status" value="1"/>
</dbReference>
<protein>
    <submittedName>
        <fullName evidence="12">Metal ABC transporter substrate-binding protein</fullName>
    </submittedName>
</protein>
<evidence type="ECO:0000313" key="12">
    <source>
        <dbReference type="EMBL" id="MCF2530590.1"/>
    </source>
</evidence>
<dbReference type="CDD" id="cd01019">
    <property type="entry name" value="ZnuA"/>
    <property type="match status" value="1"/>
</dbReference>
<evidence type="ECO:0000256" key="7">
    <source>
        <dbReference type="ARBA" id="ARBA00022833"/>
    </source>
</evidence>
<feature type="region of interest" description="Disordered" evidence="10">
    <location>
        <begin position="119"/>
        <end position="162"/>
    </location>
</feature>
<evidence type="ECO:0000256" key="10">
    <source>
        <dbReference type="SAM" id="MobiDB-lite"/>
    </source>
</evidence>
<keyword evidence="13" id="KW-1185">Reference proteome</keyword>
<evidence type="ECO:0000256" key="5">
    <source>
        <dbReference type="ARBA" id="ARBA00022729"/>
    </source>
</evidence>
<keyword evidence="6" id="KW-0574">Periplasm</keyword>
<name>A0AA41Q2Z5_9ACTN</name>
<evidence type="ECO:0000256" key="8">
    <source>
        <dbReference type="ARBA" id="ARBA00023065"/>
    </source>
</evidence>
<keyword evidence="8" id="KW-0406">Ion transport</keyword>
<dbReference type="InterPro" id="IPR050492">
    <property type="entry name" value="Bact_metal-bind_prot9"/>
</dbReference>
<keyword evidence="3" id="KW-0813">Transport</keyword>
<evidence type="ECO:0000256" key="4">
    <source>
        <dbReference type="ARBA" id="ARBA00022723"/>
    </source>
</evidence>
<evidence type="ECO:0000313" key="13">
    <source>
        <dbReference type="Proteomes" id="UP001165378"/>
    </source>
</evidence>
<dbReference type="InterPro" id="IPR035520">
    <property type="entry name" value="ZnuA"/>
</dbReference>
<keyword evidence="7" id="KW-0862">Zinc</keyword>
<feature type="signal peptide" evidence="11">
    <location>
        <begin position="1"/>
        <end position="21"/>
    </location>
</feature>
<evidence type="ECO:0000256" key="1">
    <source>
        <dbReference type="ARBA" id="ARBA00004418"/>
    </source>
</evidence>
<dbReference type="AlphaFoldDB" id="A0AA41Q2Z5"/>
<keyword evidence="4" id="KW-0479">Metal-binding</keyword>
<comment type="subcellular location">
    <subcellularLocation>
        <location evidence="1">Periplasm</location>
    </subcellularLocation>
</comment>
<dbReference type="GO" id="GO:0046872">
    <property type="term" value="F:metal ion binding"/>
    <property type="evidence" value="ECO:0007669"/>
    <property type="project" value="UniProtKB-KW"/>
</dbReference>
<gene>
    <name evidence="12" type="ORF">LZ495_25680</name>
</gene>
<keyword evidence="9" id="KW-1015">Disulfide bond</keyword>
<dbReference type="PANTHER" id="PTHR42953:SF3">
    <property type="entry name" value="HIGH-AFFINITY ZINC UPTAKE SYSTEM PROTEIN ZNUA"/>
    <property type="match status" value="1"/>
</dbReference>
<dbReference type="Gene3D" id="3.40.50.1980">
    <property type="entry name" value="Nitrogenase molybdenum iron protein domain"/>
    <property type="match status" value="2"/>
</dbReference>
<comment type="similarity">
    <text evidence="2">Belongs to the bacterial solute-binding protein 9 family.</text>
</comment>
<dbReference type="InterPro" id="IPR006127">
    <property type="entry name" value="ZnuA-like"/>
</dbReference>
<evidence type="ECO:0000256" key="2">
    <source>
        <dbReference type="ARBA" id="ARBA00011028"/>
    </source>
</evidence>